<evidence type="ECO:0000313" key="3">
    <source>
        <dbReference type="Proteomes" id="UP001214530"/>
    </source>
</evidence>
<gene>
    <name evidence="2" type="ORF">P0Y49_09710</name>
</gene>
<accession>A0AAJ5W9T7</accession>
<dbReference type="EMBL" id="CP119313">
    <property type="protein sequence ID" value="WEK21413.1"/>
    <property type="molecule type" value="Genomic_DNA"/>
</dbReference>
<sequence>MKNKQPNFLQNLFPKKVITESPDNYLANEKVSSGHSILKKLMMLSVILLFIAPPVFAQDTDLFPDDVTVKTQQAPPALPDYVQPPCPGDGYYWTPGYWAWADGYYWVPGVWVLPPSIGLLWTPGYWGFSLGFYGWHPGYWGPTVGYYGGINYGFGYFGTGFFGGRWEGGHFMYNTSVWRVGKNIHNTYVNKVNMGARNRASFNGTGGVNYRANGEEMRRMENRTPASEEQRNHEINMSNEKGQFHAPNTRPAVHSMSAPGGQRFDQGGHQMRMGGGGGGRGGRRG</sequence>
<organism evidence="2 3">
    <name type="scientific">Candidatus Pedobacter colombiensis</name>
    <dbReference type="NCBI Taxonomy" id="3121371"/>
    <lineage>
        <taxon>Bacteria</taxon>
        <taxon>Pseudomonadati</taxon>
        <taxon>Bacteroidota</taxon>
        <taxon>Sphingobacteriia</taxon>
        <taxon>Sphingobacteriales</taxon>
        <taxon>Sphingobacteriaceae</taxon>
        <taxon>Pedobacter</taxon>
    </lineage>
</organism>
<feature type="region of interest" description="Disordered" evidence="1">
    <location>
        <begin position="240"/>
        <end position="285"/>
    </location>
</feature>
<evidence type="ECO:0000313" key="2">
    <source>
        <dbReference type="EMBL" id="WEK21413.1"/>
    </source>
</evidence>
<dbReference type="AlphaFoldDB" id="A0AAJ5W9T7"/>
<dbReference type="Proteomes" id="UP001214530">
    <property type="component" value="Chromosome"/>
</dbReference>
<protein>
    <submittedName>
        <fullName evidence="2">YXWGXW repeat-containing protein</fullName>
    </submittedName>
</protein>
<evidence type="ECO:0000256" key="1">
    <source>
        <dbReference type="SAM" id="MobiDB-lite"/>
    </source>
</evidence>
<feature type="compositionally biased region" description="Gly residues" evidence="1">
    <location>
        <begin position="273"/>
        <end position="285"/>
    </location>
</feature>
<proteinExistence type="predicted"/>
<name>A0AAJ5W9T7_9SPHI</name>
<reference evidence="2" key="1">
    <citation type="submission" date="2023-03" db="EMBL/GenBank/DDBJ databases">
        <title>Andean soil-derived lignocellulolytic bacterial consortium as a source of novel taxa and putative plastic-active enzymes.</title>
        <authorList>
            <person name="Diaz-Garcia L."/>
            <person name="Chuvochina M."/>
            <person name="Feuerriegel G."/>
            <person name="Bunk B."/>
            <person name="Sproer C."/>
            <person name="Streit W.R."/>
            <person name="Rodriguez L.M."/>
            <person name="Overmann J."/>
            <person name="Jimenez D.J."/>
        </authorList>
    </citation>
    <scope>NUCLEOTIDE SEQUENCE</scope>
    <source>
        <strain evidence="2">MAG 3858</strain>
    </source>
</reference>